<accession>A0AAV4PJF9</accession>
<dbReference type="EMBL" id="BPLQ01002831">
    <property type="protein sequence ID" value="GIX95906.1"/>
    <property type="molecule type" value="Genomic_DNA"/>
</dbReference>
<name>A0AAV4PJF9_9ARAC</name>
<reference evidence="1 2" key="1">
    <citation type="submission" date="2021-06" db="EMBL/GenBank/DDBJ databases">
        <title>Caerostris darwini draft genome.</title>
        <authorList>
            <person name="Kono N."/>
            <person name="Arakawa K."/>
        </authorList>
    </citation>
    <scope>NUCLEOTIDE SEQUENCE [LARGE SCALE GENOMIC DNA]</scope>
</reference>
<protein>
    <submittedName>
        <fullName evidence="1">Uncharacterized protein</fullName>
    </submittedName>
</protein>
<organism evidence="1 2">
    <name type="scientific">Caerostris darwini</name>
    <dbReference type="NCBI Taxonomy" id="1538125"/>
    <lineage>
        <taxon>Eukaryota</taxon>
        <taxon>Metazoa</taxon>
        <taxon>Ecdysozoa</taxon>
        <taxon>Arthropoda</taxon>
        <taxon>Chelicerata</taxon>
        <taxon>Arachnida</taxon>
        <taxon>Araneae</taxon>
        <taxon>Araneomorphae</taxon>
        <taxon>Entelegynae</taxon>
        <taxon>Araneoidea</taxon>
        <taxon>Araneidae</taxon>
        <taxon>Caerostris</taxon>
    </lineage>
</organism>
<keyword evidence="2" id="KW-1185">Reference proteome</keyword>
<evidence type="ECO:0000313" key="1">
    <source>
        <dbReference type="EMBL" id="GIX95906.1"/>
    </source>
</evidence>
<dbReference type="AlphaFoldDB" id="A0AAV4PJF9"/>
<dbReference type="Proteomes" id="UP001054837">
    <property type="component" value="Unassembled WGS sequence"/>
</dbReference>
<comment type="caution">
    <text evidence="1">The sequence shown here is derived from an EMBL/GenBank/DDBJ whole genome shotgun (WGS) entry which is preliminary data.</text>
</comment>
<proteinExistence type="predicted"/>
<gene>
    <name evidence="1" type="ORF">CDAR_231411</name>
</gene>
<sequence length="92" mass="10676">MITPTDEYSYTTQSCINNHNHELSKRMASPATKQNDFITPRKRLVNRNPQCTSSVKTARPISKENKFIPLVEKHLIQDEEHPLPCHLSEYVQ</sequence>
<evidence type="ECO:0000313" key="2">
    <source>
        <dbReference type="Proteomes" id="UP001054837"/>
    </source>
</evidence>